<keyword evidence="2" id="KW-1185">Reference proteome</keyword>
<evidence type="ECO:0000313" key="1">
    <source>
        <dbReference type="EMBL" id="KAI0054965.1"/>
    </source>
</evidence>
<sequence length="196" mass="21403">MILHSHPVSAGEGHFLFRRTTVCVIALAFQYLWSRSGCHFVRTPKHRRTASSCLAPFTCSYISTRPSLPNICITNSASRPPLRTFFLGPSLSAETRLLRAADEPCPIVVFSPGWEDRSPFEDPESSARACCAPIETASSARSTSRRERTAPTHVDHRTFRSKPRSSSPHACTAKGRACASTAGAREPQTASASLFP</sequence>
<accession>A0ACB8SEU0</accession>
<comment type="caution">
    <text evidence="1">The sequence shown here is derived from an EMBL/GenBank/DDBJ whole genome shotgun (WGS) entry which is preliminary data.</text>
</comment>
<evidence type="ECO:0000313" key="2">
    <source>
        <dbReference type="Proteomes" id="UP000814140"/>
    </source>
</evidence>
<protein>
    <submittedName>
        <fullName evidence="1">Uncharacterized protein</fullName>
    </submittedName>
</protein>
<proteinExistence type="predicted"/>
<organism evidence="1 2">
    <name type="scientific">Artomyces pyxidatus</name>
    <dbReference type="NCBI Taxonomy" id="48021"/>
    <lineage>
        <taxon>Eukaryota</taxon>
        <taxon>Fungi</taxon>
        <taxon>Dikarya</taxon>
        <taxon>Basidiomycota</taxon>
        <taxon>Agaricomycotina</taxon>
        <taxon>Agaricomycetes</taxon>
        <taxon>Russulales</taxon>
        <taxon>Auriscalpiaceae</taxon>
        <taxon>Artomyces</taxon>
    </lineage>
</organism>
<reference evidence="1" key="1">
    <citation type="submission" date="2021-03" db="EMBL/GenBank/DDBJ databases">
        <authorList>
            <consortium name="DOE Joint Genome Institute"/>
            <person name="Ahrendt S."/>
            <person name="Looney B.P."/>
            <person name="Miyauchi S."/>
            <person name="Morin E."/>
            <person name="Drula E."/>
            <person name="Courty P.E."/>
            <person name="Chicoki N."/>
            <person name="Fauchery L."/>
            <person name="Kohler A."/>
            <person name="Kuo A."/>
            <person name="Labutti K."/>
            <person name="Pangilinan J."/>
            <person name="Lipzen A."/>
            <person name="Riley R."/>
            <person name="Andreopoulos W."/>
            <person name="He G."/>
            <person name="Johnson J."/>
            <person name="Barry K.W."/>
            <person name="Grigoriev I.V."/>
            <person name="Nagy L."/>
            <person name="Hibbett D."/>
            <person name="Henrissat B."/>
            <person name="Matheny P.B."/>
            <person name="Labbe J."/>
            <person name="Martin F."/>
        </authorList>
    </citation>
    <scope>NUCLEOTIDE SEQUENCE</scope>
    <source>
        <strain evidence="1">HHB10654</strain>
    </source>
</reference>
<dbReference type="Proteomes" id="UP000814140">
    <property type="component" value="Unassembled WGS sequence"/>
</dbReference>
<reference evidence="1" key="2">
    <citation type="journal article" date="2022" name="New Phytol.">
        <title>Evolutionary transition to the ectomycorrhizal habit in the genomes of a hyperdiverse lineage of mushroom-forming fungi.</title>
        <authorList>
            <person name="Looney B."/>
            <person name="Miyauchi S."/>
            <person name="Morin E."/>
            <person name="Drula E."/>
            <person name="Courty P.E."/>
            <person name="Kohler A."/>
            <person name="Kuo A."/>
            <person name="LaButti K."/>
            <person name="Pangilinan J."/>
            <person name="Lipzen A."/>
            <person name="Riley R."/>
            <person name="Andreopoulos W."/>
            <person name="He G."/>
            <person name="Johnson J."/>
            <person name="Nolan M."/>
            <person name="Tritt A."/>
            <person name="Barry K.W."/>
            <person name="Grigoriev I.V."/>
            <person name="Nagy L.G."/>
            <person name="Hibbett D."/>
            <person name="Henrissat B."/>
            <person name="Matheny P.B."/>
            <person name="Labbe J."/>
            <person name="Martin F.M."/>
        </authorList>
    </citation>
    <scope>NUCLEOTIDE SEQUENCE</scope>
    <source>
        <strain evidence="1">HHB10654</strain>
    </source>
</reference>
<gene>
    <name evidence="1" type="ORF">BV25DRAFT_322909</name>
</gene>
<dbReference type="EMBL" id="MU277324">
    <property type="protein sequence ID" value="KAI0054965.1"/>
    <property type="molecule type" value="Genomic_DNA"/>
</dbReference>
<name>A0ACB8SEU0_9AGAM</name>